<dbReference type="EMBL" id="JACXZA010000005">
    <property type="protein sequence ID" value="MBD3921327.1"/>
    <property type="molecule type" value="Genomic_DNA"/>
</dbReference>
<evidence type="ECO:0000256" key="2">
    <source>
        <dbReference type="ARBA" id="ARBA00022516"/>
    </source>
</evidence>
<accession>A0ABR8MZG3</accession>
<dbReference type="InterPro" id="IPR003811">
    <property type="entry name" value="G3P_acylTferase_PlsY"/>
</dbReference>
<feature type="transmembrane region" description="Helical" evidence="10">
    <location>
        <begin position="112"/>
        <end position="141"/>
    </location>
</feature>
<feature type="transmembrane region" description="Helical" evidence="10">
    <location>
        <begin position="49"/>
        <end position="71"/>
    </location>
</feature>
<dbReference type="PANTHER" id="PTHR30309">
    <property type="entry name" value="INNER MEMBRANE PROTEIN YGIH"/>
    <property type="match status" value="1"/>
</dbReference>
<dbReference type="PANTHER" id="PTHR30309:SF1">
    <property type="entry name" value="GLYCEROL-3-PHOSPHATE ACYLTRANSFERASE 1"/>
    <property type="match status" value="1"/>
</dbReference>
<dbReference type="GO" id="GO:0016746">
    <property type="term" value="F:acyltransferase activity"/>
    <property type="evidence" value="ECO:0007669"/>
    <property type="project" value="UniProtKB-KW"/>
</dbReference>
<evidence type="ECO:0000256" key="4">
    <source>
        <dbReference type="ARBA" id="ARBA00022692"/>
    </source>
</evidence>
<evidence type="ECO:0000313" key="12">
    <source>
        <dbReference type="Proteomes" id="UP000609346"/>
    </source>
</evidence>
<sequence length="212" mass="23530">MLLLLWALLSFLSGSLMFSYWLGRIARYDLKQQGDGNPGAMNLWKSAGYWYGLSGIILDFAKGYVPILLLLQTDAIASDSGRLLLPSAAAILGHMFTPFLRGKGGKGIAVTFGVWSALTTFTASLAYAIILALLLVIVRLIDRSRPGFHSSETDGVQVVLGMVLLGIYLVVADYSAAIRWFWLISVLLLGCSHHREWRRFYARFVHHRTPPL</sequence>
<keyword evidence="5 10" id="KW-1133">Transmembrane helix</keyword>
<evidence type="ECO:0000256" key="6">
    <source>
        <dbReference type="ARBA" id="ARBA00023098"/>
    </source>
</evidence>
<keyword evidence="9" id="KW-1208">Phospholipid metabolism</keyword>
<evidence type="ECO:0000256" key="5">
    <source>
        <dbReference type="ARBA" id="ARBA00022989"/>
    </source>
</evidence>
<keyword evidence="4 10" id="KW-0812">Transmembrane</keyword>
<protein>
    <submittedName>
        <fullName evidence="11">Glycerol-3-phosphate acyltransferase</fullName>
    </submittedName>
</protein>
<keyword evidence="2" id="KW-0444">Lipid biosynthesis</keyword>
<reference evidence="11 12" key="1">
    <citation type="submission" date="2020-09" db="EMBL/GenBank/DDBJ databases">
        <title>Paenibacillus sp. strain PR3 16S rRNA gene Genome sequencing and assembly.</title>
        <authorList>
            <person name="Kim J."/>
        </authorList>
    </citation>
    <scope>NUCLEOTIDE SEQUENCE [LARGE SCALE GENOMIC DNA]</scope>
    <source>
        <strain evidence="11 12">PR3</strain>
    </source>
</reference>
<evidence type="ECO:0000313" key="11">
    <source>
        <dbReference type="EMBL" id="MBD3921327.1"/>
    </source>
</evidence>
<keyword evidence="12" id="KW-1185">Reference proteome</keyword>
<keyword evidence="7 10" id="KW-0472">Membrane</keyword>
<organism evidence="11 12">
    <name type="scientific">Paenibacillus terricola</name>
    <dbReference type="NCBI Taxonomy" id="2763503"/>
    <lineage>
        <taxon>Bacteria</taxon>
        <taxon>Bacillati</taxon>
        <taxon>Bacillota</taxon>
        <taxon>Bacilli</taxon>
        <taxon>Bacillales</taxon>
        <taxon>Paenibacillaceae</taxon>
        <taxon>Paenibacillus</taxon>
    </lineage>
</organism>
<keyword evidence="6" id="KW-0443">Lipid metabolism</keyword>
<proteinExistence type="predicted"/>
<dbReference type="SMART" id="SM01207">
    <property type="entry name" value="G3P_acyltransf"/>
    <property type="match status" value="1"/>
</dbReference>
<keyword evidence="1" id="KW-1003">Cell membrane</keyword>
<keyword evidence="11" id="KW-0012">Acyltransferase</keyword>
<feature type="transmembrane region" description="Helical" evidence="10">
    <location>
        <begin position="153"/>
        <end position="171"/>
    </location>
</feature>
<evidence type="ECO:0000256" key="8">
    <source>
        <dbReference type="ARBA" id="ARBA00023209"/>
    </source>
</evidence>
<dbReference type="Pfam" id="PF02660">
    <property type="entry name" value="G3P_acyltransf"/>
    <property type="match status" value="1"/>
</dbReference>
<name>A0ABR8MZG3_9BACL</name>
<feature type="transmembrane region" description="Helical" evidence="10">
    <location>
        <begin position="83"/>
        <end position="100"/>
    </location>
</feature>
<keyword evidence="8" id="KW-0594">Phospholipid biosynthesis</keyword>
<gene>
    <name evidence="11" type="ORF">H8B09_21340</name>
</gene>
<keyword evidence="3" id="KW-0808">Transferase</keyword>
<comment type="caution">
    <text evidence="11">The sequence shown here is derived from an EMBL/GenBank/DDBJ whole genome shotgun (WGS) entry which is preliminary data.</text>
</comment>
<evidence type="ECO:0000256" key="3">
    <source>
        <dbReference type="ARBA" id="ARBA00022679"/>
    </source>
</evidence>
<dbReference type="Proteomes" id="UP000609346">
    <property type="component" value="Unassembled WGS sequence"/>
</dbReference>
<evidence type="ECO:0000256" key="9">
    <source>
        <dbReference type="ARBA" id="ARBA00023264"/>
    </source>
</evidence>
<evidence type="ECO:0000256" key="1">
    <source>
        <dbReference type="ARBA" id="ARBA00022475"/>
    </source>
</evidence>
<evidence type="ECO:0000256" key="7">
    <source>
        <dbReference type="ARBA" id="ARBA00023136"/>
    </source>
</evidence>
<evidence type="ECO:0000256" key="10">
    <source>
        <dbReference type="SAM" id="Phobius"/>
    </source>
</evidence>